<keyword evidence="9" id="KW-1185">Reference proteome</keyword>
<accession>A0A9E7BY27</accession>
<dbReference type="AlphaFoldDB" id="A0A9E7BY27"/>
<sequence>MSAVRTQSAPGPGAGPVAGQRQIRRGLQRREQIQLMVTGVLILFVLVALPQILSVYWITVCTAVAYISVVSLGLNLLMGRVGLVSLGQIAVLAMGAWIACKLSFSTGLPFPLVLLCTGLLTMVLGTLVGLPALRLSGLYLALITLMLAGAITVALRTMQFPNGGPGFLGNDPSSSNAVRRPAIATSDPAFFRYTVVVCVIMFALALWHVRGKAGHAWAAIRQSEPAALAAGVNITLYKMWAFALASFMTGIAGGLLAADVSRLYAISFPTSNSIVLLAVVLMGGIYSLWGAIVAGIFYSLLPALLNNWGLPADLLTILFGVGVIQVLLTAPGGLAQQFPRDMRRLAGLIAALFRRGAPAGRKPT</sequence>
<keyword evidence="5 7" id="KW-0472">Membrane</keyword>
<name>A0A9E7BY27_9ACTN</name>
<dbReference type="KEGG" id="sbae:DSM104329_00667"/>
<feature type="transmembrane region" description="Helical" evidence="7">
    <location>
        <begin position="110"/>
        <end position="130"/>
    </location>
</feature>
<protein>
    <recommendedName>
        <fullName evidence="10">Branched-chain amino acid ABC transporter permease</fullName>
    </recommendedName>
</protein>
<feature type="region of interest" description="Disordered" evidence="6">
    <location>
        <begin position="1"/>
        <end position="20"/>
    </location>
</feature>
<evidence type="ECO:0000256" key="1">
    <source>
        <dbReference type="ARBA" id="ARBA00004651"/>
    </source>
</evidence>
<evidence type="ECO:0008006" key="10">
    <source>
        <dbReference type="Google" id="ProtNLM"/>
    </source>
</evidence>
<dbReference type="GO" id="GO:0015658">
    <property type="term" value="F:branched-chain amino acid transmembrane transporter activity"/>
    <property type="evidence" value="ECO:0007669"/>
    <property type="project" value="InterPro"/>
</dbReference>
<dbReference type="EMBL" id="CP087164">
    <property type="protein sequence ID" value="UGS34291.1"/>
    <property type="molecule type" value="Genomic_DNA"/>
</dbReference>
<feature type="transmembrane region" description="Helical" evidence="7">
    <location>
        <begin position="314"/>
        <end position="335"/>
    </location>
</feature>
<evidence type="ECO:0000256" key="2">
    <source>
        <dbReference type="ARBA" id="ARBA00022475"/>
    </source>
</evidence>
<evidence type="ECO:0000256" key="6">
    <source>
        <dbReference type="SAM" id="MobiDB-lite"/>
    </source>
</evidence>
<feature type="compositionally biased region" description="Low complexity" evidence="6">
    <location>
        <begin position="9"/>
        <end position="20"/>
    </location>
</feature>
<organism evidence="8 9">
    <name type="scientific">Capillimicrobium parvum</name>
    <dbReference type="NCBI Taxonomy" id="2884022"/>
    <lineage>
        <taxon>Bacteria</taxon>
        <taxon>Bacillati</taxon>
        <taxon>Actinomycetota</taxon>
        <taxon>Thermoleophilia</taxon>
        <taxon>Solirubrobacterales</taxon>
        <taxon>Capillimicrobiaceae</taxon>
        <taxon>Capillimicrobium</taxon>
    </lineage>
</organism>
<dbReference type="PANTHER" id="PTHR30482">
    <property type="entry name" value="HIGH-AFFINITY BRANCHED-CHAIN AMINO ACID TRANSPORT SYSTEM PERMEASE"/>
    <property type="match status" value="1"/>
</dbReference>
<evidence type="ECO:0000256" key="7">
    <source>
        <dbReference type="SAM" id="Phobius"/>
    </source>
</evidence>
<feature type="transmembrane region" description="Helical" evidence="7">
    <location>
        <begin position="33"/>
        <end position="49"/>
    </location>
</feature>
<reference evidence="8" key="1">
    <citation type="journal article" date="2022" name="Int. J. Syst. Evol. Microbiol.">
        <title>Pseudomonas aegrilactucae sp. nov. and Pseudomonas morbosilactucae sp. nov., pathogens causing bacterial rot of lettuce in Japan.</title>
        <authorList>
            <person name="Sawada H."/>
            <person name="Fujikawa T."/>
            <person name="Satou M."/>
        </authorList>
    </citation>
    <scope>NUCLEOTIDE SEQUENCE</scope>
    <source>
        <strain evidence="8">0166_1</strain>
    </source>
</reference>
<dbReference type="PANTHER" id="PTHR30482:SF10">
    <property type="entry name" value="HIGH-AFFINITY BRANCHED-CHAIN AMINO ACID TRANSPORT PROTEIN BRAE"/>
    <property type="match status" value="1"/>
</dbReference>
<comment type="subcellular location">
    <subcellularLocation>
        <location evidence="1">Cell membrane</location>
        <topology evidence="1">Multi-pass membrane protein</topology>
    </subcellularLocation>
</comment>
<keyword evidence="4 7" id="KW-1133">Transmembrane helix</keyword>
<dbReference type="RefSeq" id="WP_259313975.1">
    <property type="nucleotide sequence ID" value="NZ_CP087164.1"/>
</dbReference>
<gene>
    <name evidence="8" type="ORF">DSM104329_00667</name>
</gene>
<feature type="transmembrane region" description="Helical" evidence="7">
    <location>
        <begin position="81"/>
        <end position="104"/>
    </location>
</feature>
<evidence type="ECO:0000313" key="8">
    <source>
        <dbReference type="EMBL" id="UGS34291.1"/>
    </source>
</evidence>
<keyword evidence="2" id="KW-1003">Cell membrane</keyword>
<dbReference type="Pfam" id="PF02653">
    <property type="entry name" value="BPD_transp_2"/>
    <property type="match status" value="1"/>
</dbReference>
<evidence type="ECO:0000256" key="5">
    <source>
        <dbReference type="ARBA" id="ARBA00023136"/>
    </source>
</evidence>
<dbReference type="Proteomes" id="UP001162834">
    <property type="component" value="Chromosome"/>
</dbReference>
<dbReference type="CDD" id="cd06581">
    <property type="entry name" value="TM_PBP1_LivM_like"/>
    <property type="match status" value="1"/>
</dbReference>
<feature type="transmembrane region" description="Helical" evidence="7">
    <location>
        <begin position="190"/>
        <end position="209"/>
    </location>
</feature>
<dbReference type="InterPro" id="IPR043428">
    <property type="entry name" value="LivM-like"/>
</dbReference>
<evidence type="ECO:0000256" key="4">
    <source>
        <dbReference type="ARBA" id="ARBA00022989"/>
    </source>
</evidence>
<evidence type="ECO:0000313" key="9">
    <source>
        <dbReference type="Proteomes" id="UP001162834"/>
    </source>
</evidence>
<dbReference type="InterPro" id="IPR001851">
    <property type="entry name" value="ABC_transp_permease"/>
</dbReference>
<proteinExistence type="predicted"/>
<feature type="transmembrane region" description="Helical" evidence="7">
    <location>
        <begin position="137"/>
        <end position="155"/>
    </location>
</feature>
<dbReference type="GO" id="GO:0005886">
    <property type="term" value="C:plasma membrane"/>
    <property type="evidence" value="ECO:0007669"/>
    <property type="project" value="UniProtKB-SubCell"/>
</dbReference>
<evidence type="ECO:0000256" key="3">
    <source>
        <dbReference type="ARBA" id="ARBA00022692"/>
    </source>
</evidence>
<keyword evidence="3 7" id="KW-0812">Transmembrane</keyword>
<feature type="transmembrane region" description="Helical" evidence="7">
    <location>
        <begin position="55"/>
        <end position="74"/>
    </location>
</feature>